<sequence length="442" mass="49596">MRYPTPSSTKLSSESSPVTKHSSRRTSIESVASSKGIHSRKQALKSRASRYDPPPVRIKIHGLPGYTGGSLPPDVVDPRPPPLNLDGLECIRTLGDGACGHVLLVQTRDRPNLDKLDRPGLLFAVKVLSKERMKLIDRKHPGDTNAERTRLSELPWSPWVNGVVGAFQDELNLYLMLEFIPSGCFHDVIQTRGPFNAATARFYFANIVAGLYFLHGEGIIHRDFKPANILVRPDGYLTIADFGYARLDDGSGTSTEWLMIGTPLYMAPEVLCYQHLTGCSVDWWAAGVTLYEMITKRSVSTVDSSRIPRDLFDISSFSQPFFGTDEDKIFKRIEAGRYKWPKGLRVGASLKSIVAGLLNTKVEDRLGVDTSVLDHPWLDNIDWDKMQVGRYLAPWIPGTPAHTRTWLNKALPKQHCIPGLQLSIPPMHREWDDRLPKSRPEY</sequence>
<name>A0A1J8QE20_9AGAM</name>
<dbReference type="PROSITE" id="PS50011">
    <property type="entry name" value="PROTEIN_KINASE_DOM"/>
    <property type="match status" value="1"/>
</dbReference>
<reference evidence="11 12" key="1">
    <citation type="submission" date="2016-03" db="EMBL/GenBank/DDBJ databases">
        <title>Comparative genomics of the ectomycorrhizal sister species Rhizopogon vinicolor and Rhizopogon vesiculosus (Basidiomycota: Boletales) reveals a divergence of the mating type B locus.</title>
        <authorList>
            <person name="Mujic A.B."/>
            <person name="Kuo A."/>
            <person name="Tritt A."/>
            <person name="Lipzen A."/>
            <person name="Chen C."/>
            <person name="Johnson J."/>
            <person name="Sharma A."/>
            <person name="Barry K."/>
            <person name="Grigoriev I.V."/>
            <person name="Spatafora J.W."/>
        </authorList>
    </citation>
    <scope>NUCLEOTIDE SEQUENCE [LARGE SCALE GENOMIC DNA]</scope>
    <source>
        <strain evidence="11 12">AM-OR11-056</strain>
    </source>
</reference>
<dbReference type="SUPFAM" id="SSF56112">
    <property type="entry name" value="Protein kinase-like (PK-like)"/>
    <property type="match status" value="1"/>
</dbReference>
<dbReference type="PANTHER" id="PTHR24353:SF143">
    <property type="entry name" value="PROTEIN KINASE DOMAIN-CONTAINING PROTEIN"/>
    <property type="match status" value="1"/>
</dbReference>
<dbReference type="PROSITE" id="PS00108">
    <property type="entry name" value="PROTEIN_KINASE_ST"/>
    <property type="match status" value="1"/>
</dbReference>
<evidence type="ECO:0000256" key="3">
    <source>
        <dbReference type="ARBA" id="ARBA00022679"/>
    </source>
</evidence>
<evidence type="ECO:0000256" key="4">
    <source>
        <dbReference type="ARBA" id="ARBA00022741"/>
    </source>
</evidence>
<evidence type="ECO:0000256" key="1">
    <source>
        <dbReference type="ARBA" id="ARBA00012444"/>
    </source>
</evidence>
<feature type="compositionally biased region" description="Basic residues" evidence="9">
    <location>
        <begin position="37"/>
        <end position="48"/>
    </location>
</feature>
<evidence type="ECO:0000256" key="9">
    <source>
        <dbReference type="SAM" id="MobiDB-lite"/>
    </source>
</evidence>
<organism evidence="11 12">
    <name type="scientific">Rhizopogon vesiculosus</name>
    <dbReference type="NCBI Taxonomy" id="180088"/>
    <lineage>
        <taxon>Eukaryota</taxon>
        <taxon>Fungi</taxon>
        <taxon>Dikarya</taxon>
        <taxon>Basidiomycota</taxon>
        <taxon>Agaricomycotina</taxon>
        <taxon>Agaricomycetes</taxon>
        <taxon>Agaricomycetidae</taxon>
        <taxon>Boletales</taxon>
        <taxon>Suillineae</taxon>
        <taxon>Rhizopogonaceae</taxon>
        <taxon>Rhizopogon</taxon>
    </lineage>
</organism>
<dbReference type="Gene3D" id="1.10.510.10">
    <property type="entry name" value="Transferase(Phosphotransferase) domain 1"/>
    <property type="match status" value="1"/>
</dbReference>
<evidence type="ECO:0000256" key="8">
    <source>
        <dbReference type="ARBA" id="ARBA00047454"/>
    </source>
</evidence>
<dbReference type="InterPro" id="IPR008271">
    <property type="entry name" value="Ser/Thr_kinase_AS"/>
</dbReference>
<comment type="catalytic activity">
    <reaction evidence="8">
        <text>L-seryl-[protein] + ATP = O-phospho-L-seryl-[protein] + ADP + H(+)</text>
        <dbReference type="Rhea" id="RHEA:17989"/>
        <dbReference type="Rhea" id="RHEA-COMP:9863"/>
        <dbReference type="Rhea" id="RHEA-COMP:11604"/>
        <dbReference type="ChEBI" id="CHEBI:15378"/>
        <dbReference type="ChEBI" id="CHEBI:29999"/>
        <dbReference type="ChEBI" id="CHEBI:30616"/>
        <dbReference type="ChEBI" id="CHEBI:83421"/>
        <dbReference type="ChEBI" id="CHEBI:456216"/>
        <dbReference type="EC" id="2.7.11.11"/>
    </reaction>
</comment>
<dbReference type="InterPro" id="IPR000719">
    <property type="entry name" value="Prot_kinase_dom"/>
</dbReference>
<dbReference type="Proteomes" id="UP000183567">
    <property type="component" value="Unassembled WGS sequence"/>
</dbReference>
<comment type="catalytic activity">
    <reaction evidence="7">
        <text>L-threonyl-[protein] + ATP = O-phospho-L-threonyl-[protein] + ADP + H(+)</text>
        <dbReference type="Rhea" id="RHEA:46608"/>
        <dbReference type="Rhea" id="RHEA-COMP:11060"/>
        <dbReference type="Rhea" id="RHEA-COMP:11605"/>
        <dbReference type="ChEBI" id="CHEBI:15378"/>
        <dbReference type="ChEBI" id="CHEBI:30013"/>
        <dbReference type="ChEBI" id="CHEBI:30616"/>
        <dbReference type="ChEBI" id="CHEBI:61977"/>
        <dbReference type="ChEBI" id="CHEBI:456216"/>
        <dbReference type="EC" id="2.7.11.11"/>
    </reaction>
</comment>
<gene>
    <name evidence="11" type="ORF">AZE42_01110</name>
</gene>
<evidence type="ECO:0000256" key="2">
    <source>
        <dbReference type="ARBA" id="ARBA00022527"/>
    </source>
</evidence>
<dbReference type="EMBL" id="LVVM01006603">
    <property type="protein sequence ID" value="OJA07650.1"/>
    <property type="molecule type" value="Genomic_DNA"/>
</dbReference>
<keyword evidence="4" id="KW-0547">Nucleotide-binding</keyword>
<dbReference type="Gene3D" id="3.30.200.20">
    <property type="entry name" value="Phosphorylase Kinase, domain 1"/>
    <property type="match status" value="1"/>
</dbReference>
<dbReference type="PANTHER" id="PTHR24353">
    <property type="entry name" value="CYCLIC NUCLEOTIDE-DEPENDENT PROTEIN KINASE"/>
    <property type="match status" value="1"/>
</dbReference>
<keyword evidence="6" id="KW-0067">ATP-binding</keyword>
<keyword evidence="12" id="KW-1185">Reference proteome</keyword>
<dbReference type="GO" id="GO:0005524">
    <property type="term" value="F:ATP binding"/>
    <property type="evidence" value="ECO:0007669"/>
    <property type="project" value="UniProtKB-KW"/>
</dbReference>
<dbReference type="STRING" id="180088.A0A1J8QE20"/>
<keyword evidence="3" id="KW-0808">Transferase</keyword>
<dbReference type="InterPro" id="IPR011009">
    <property type="entry name" value="Kinase-like_dom_sf"/>
</dbReference>
<dbReference type="Pfam" id="PF00069">
    <property type="entry name" value="Pkinase"/>
    <property type="match status" value="1"/>
</dbReference>
<dbReference type="GO" id="GO:0005952">
    <property type="term" value="C:cAMP-dependent protein kinase complex"/>
    <property type="evidence" value="ECO:0007669"/>
    <property type="project" value="TreeGrafter"/>
</dbReference>
<keyword evidence="2" id="KW-0723">Serine/threonine-protein kinase</keyword>
<comment type="caution">
    <text evidence="11">The sequence shown here is derived from an EMBL/GenBank/DDBJ whole genome shotgun (WGS) entry which is preliminary data.</text>
</comment>
<evidence type="ECO:0000313" key="11">
    <source>
        <dbReference type="EMBL" id="OJA07650.1"/>
    </source>
</evidence>
<evidence type="ECO:0000259" key="10">
    <source>
        <dbReference type="PROSITE" id="PS50011"/>
    </source>
</evidence>
<feature type="domain" description="Protein kinase" evidence="10">
    <location>
        <begin position="88"/>
        <end position="378"/>
    </location>
</feature>
<evidence type="ECO:0000313" key="12">
    <source>
        <dbReference type="Proteomes" id="UP000183567"/>
    </source>
</evidence>
<dbReference type="AlphaFoldDB" id="A0A1J8QE20"/>
<dbReference type="GO" id="GO:0004691">
    <property type="term" value="F:cAMP-dependent protein kinase activity"/>
    <property type="evidence" value="ECO:0007669"/>
    <property type="project" value="UniProtKB-EC"/>
</dbReference>
<feature type="compositionally biased region" description="Low complexity" evidence="9">
    <location>
        <begin position="1"/>
        <end position="19"/>
    </location>
</feature>
<feature type="region of interest" description="Disordered" evidence="9">
    <location>
        <begin position="1"/>
        <end position="74"/>
    </location>
</feature>
<evidence type="ECO:0000256" key="5">
    <source>
        <dbReference type="ARBA" id="ARBA00022777"/>
    </source>
</evidence>
<evidence type="ECO:0000256" key="6">
    <source>
        <dbReference type="ARBA" id="ARBA00022840"/>
    </source>
</evidence>
<evidence type="ECO:0000256" key="7">
    <source>
        <dbReference type="ARBA" id="ARBA00047292"/>
    </source>
</evidence>
<keyword evidence="5" id="KW-0418">Kinase</keyword>
<dbReference type="OrthoDB" id="10252171at2759"/>
<protein>
    <recommendedName>
        <fullName evidence="1">cAMP-dependent protein kinase</fullName>
        <ecNumber evidence="1">2.7.11.11</ecNumber>
    </recommendedName>
</protein>
<accession>A0A1J8QE20</accession>
<dbReference type="EC" id="2.7.11.11" evidence="1"/>
<proteinExistence type="predicted"/>